<sequence>MFKKFAVAVMAAAMVAGSAMTAFASNLTGPFFYFNAGLTTQAPSHAQQCVSKVVTSDNGDGTTNIVVHVVTVENEGVVGEITQMTVAGVSVPADNDMIIFEKVSNALIADNGALNVGVTLSYGGHETDLASLYLNVGTED</sequence>
<evidence type="ECO:0000313" key="2">
    <source>
        <dbReference type="EMBL" id="MBT9811426.1"/>
    </source>
</evidence>
<comment type="caution">
    <text evidence="2">The sequence shown here is derived from an EMBL/GenBank/DDBJ whole genome shotgun (WGS) entry which is preliminary data.</text>
</comment>
<dbReference type="RefSeq" id="WP_117450907.1">
    <property type="nucleotide sequence ID" value="NZ_CABJDD010000004.1"/>
</dbReference>
<feature type="chain" id="PRO_5041377417" evidence="1">
    <location>
        <begin position="25"/>
        <end position="140"/>
    </location>
</feature>
<dbReference type="AlphaFoldDB" id="A0AA41FGW7"/>
<dbReference type="EMBL" id="WQPS01000029">
    <property type="protein sequence ID" value="MBT9811426.1"/>
    <property type="molecule type" value="Genomic_DNA"/>
</dbReference>
<protein>
    <submittedName>
        <fullName evidence="2">Uncharacterized protein</fullName>
    </submittedName>
</protein>
<evidence type="ECO:0000256" key="1">
    <source>
        <dbReference type="SAM" id="SignalP"/>
    </source>
</evidence>
<proteinExistence type="predicted"/>
<evidence type="ECO:0000313" key="3">
    <source>
        <dbReference type="Proteomes" id="UP000708338"/>
    </source>
</evidence>
<keyword evidence="1" id="KW-0732">Signal</keyword>
<name>A0AA41FGW7_9FIRM</name>
<organism evidence="2 3">
    <name type="scientific">Enterocloster citroniae</name>
    <dbReference type="NCBI Taxonomy" id="358743"/>
    <lineage>
        <taxon>Bacteria</taxon>
        <taxon>Bacillati</taxon>
        <taxon>Bacillota</taxon>
        <taxon>Clostridia</taxon>
        <taxon>Lachnospirales</taxon>
        <taxon>Lachnospiraceae</taxon>
        <taxon>Enterocloster</taxon>
    </lineage>
</organism>
<dbReference type="Proteomes" id="UP000708338">
    <property type="component" value="Unassembled WGS sequence"/>
</dbReference>
<reference evidence="2" key="1">
    <citation type="journal article" date="2021" name="Gut Microbes">
        <title>A synthetic consortium of 100 gut commensals modulates the composition and function in a colon model of the microbiome of elderly subjects.</title>
        <authorList>
            <person name="Perez M."/>
            <person name="Ntemiri A."/>
            <person name="Tan H."/>
            <person name="Harris H.M.B."/>
            <person name="Roager H.M."/>
            <person name="Ribiere C."/>
            <person name="O'Toole P.W."/>
        </authorList>
    </citation>
    <scope>NUCLEOTIDE SEQUENCE</scope>
    <source>
        <strain evidence="2">MCC335</strain>
    </source>
</reference>
<feature type="signal peptide" evidence="1">
    <location>
        <begin position="1"/>
        <end position="24"/>
    </location>
</feature>
<gene>
    <name evidence="2" type="ORF">GPL26_17535</name>
</gene>
<accession>A0AA41FGW7</accession>